<keyword evidence="1 2" id="KW-0727">SH2 domain</keyword>
<dbReference type="PANTHER" id="PTHR45734">
    <property type="entry name" value="TENSIN"/>
    <property type="match status" value="1"/>
</dbReference>
<feature type="compositionally biased region" description="Polar residues" evidence="4">
    <location>
        <begin position="104"/>
        <end position="117"/>
    </location>
</feature>
<reference evidence="6 7" key="1">
    <citation type="journal article" date="2018" name="Biotechnol. Adv.">
        <title>Improved genomic resources and new bioinformatic workflow for the carcinogenic parasite Clonorchis sinensis: Biotechnological implications.</title>
        <authorList>
            <person name="Wang D."/>
            <person name="Korhonen P.K."/>
            <person name="Gasser R.B."/>
            <person name="Young N.D."/>
        </authorList>
    </citation>
    <scope>NUCLEOTIDE SEQUENCE [LARGE SCALE GENOMIC DNA]</scope>
    <source>
        <strain evidence="6">Cs-k2</strain>
    </source>
</reference>
<evidence type="ECO:0000313" key="7">
    <source>
        <dbReference type="Proteomes" id="UP000286415"/>
    </source>
</evidence>
<feature type="compositionally biased region" description="Low complexity" evidence="4">
    <location>
        <begin position="382"/>
        <end position="392"/>
    </location>
</feature>
<accession>A0A8T1MXN9</accession>
<evidence type="ECO:0000259" key="5">
    <source>
        <dbReference type="PROSITE" id="PS50001"/>
    </source>
</evidence>
<dbReference type="Gene3D" id="2.30.29.30">
    <property type="entry name" value="Pleckstrin-homology domain (PH domain)/Phosphotyrosine-binding domain (PTB)"/>
    <property type="match status" value="1"/>
</dbReference>
<evidence type="ECO:0000256" key="2">
    <source>
        <dbReference type="PROSITE-ProRule" id="PRU00191"/>
    </source>
</evidence>
<feature type="region of interest" description="Disordered" evidence="4">
    <location>
        <begin position="267"/>
        <end position="396"/>
    </location>
</feature>
<dbReference type="Proteomes" id="UP000286415">
    <property type="component" value="Unassembled WGS sequence"/>
</dbReference>
<dbReference type="InterPro" id="IPR000980">
    <property type="entry name" value="SH2"/>
</dbReference>
<dbReference type="OrthoDB" id="6273691at2759"/>
<keyword evidence="7" id="KW-1185">Reference proteome</keyword>
<dbReference type="SUPFAM" id="SSF50729">
    <property type="entry name" value="PH domain-like"/>
    <property type="match status" value="1"/>
</dbReference>
<dbReference type="SUPFAM" id="SSF55550">
    <property type="entry name" value="SH2 domain"/>
    <property type="match status" value="1"/>
</dbReference>
<feature type="compositionally biased region" description="Low complexity" evidence="4">
    <location>
        <begin position="274"/>
        <end position="288"/>
    </location>
</feature>
<proteinExistence type="predicted"/>
<dbReference type="PRINTS" id="PR00401">
    <property type="entry name" value="SH2DOMAIN"/>
</dbReference>
<feature type="coiled-coil region" evidence="3">
    <location>
        <begin position="194"/>
        <end position="228"/>
    </location>
</feature>
<dbReference type="InterPro" id="IPR011993">
    <property type="entry name" value="PH-like_dom_sf"/>
</dbReference>
<feature type="domain" description="SH2" evidence="5">
    <location>
        <begin position="577"/>
        <end position="697"/>
    </location>
</feature>
<feature type="compositionally biased region" description="Basic and acidic residues" evidence="4">
    <location>
        <begin position="349"/>
        <end position="363"/>
    </location>
</feature>
<feature type="compositionally biased region" description="Polar residues" evidence="4">
    <location>
        <begin position="68"/>
        <end position="97"/>
    </location>
</feature>
<reference evidence="6 7" key="2">
    <citation type="journal article" date="2021" name="Genomics">
        <title>High-quality reference genome for Clonorchis sinensis.</title>
        <authorList>
            <person name="Young N.D."/>
            <person name="Stroehlein A.J."/>
            <person name="Kinkar L."/>
            <person name="Wang T."/>
            <person name="Sohn W.M."/>
            <person name="Chang B.C.H."/>
            <person name="Kaur P."/>
            <person name="Weisz D."/>
            <person name="Dudchenko O."/>
            <person name="Aiden E.L."/>
            <person name="Korhonen P.K."/>
            <person name="Gasser R.B."/>
        </authorList>
    </citation>
    <scope>NUCLEOTIDE SEQUENCE [LARGE SCALE GENOMIC DNA]</scope>
    <source>
        <strain evidence="6">Cs-k2</strain>
    </source>
</reference>
<name>A0A8T1MXN9_CLOSI</name>
<evidence type="ECO:0000256" key="4">
    <source>
        <dbReference type="SAM" id="MobiDB-lite"/>
    </source>
</evidence>
<dbReference type="SMART" id="SM00252">
    <property type="entry name" value="SH2"/>
    <property type="match status" value="1"/>
</dbReference>
<dbReference type="PANTHER" id="PTHR45734:SF10">
    <property type="entry name" value="BLISTERY, ISOFORM A"/>
    <property type="match status" value="1"/>
</dbReference>
<sequence length="961" mass="106260">MNRQIVTSVPVRPTTEDLLEAARRLNFMAGTQELDRLLEELRLTSLQMSSGLPPPSAPYSPKPYNVATHGSHTSSYRQNSSVHTHSRYNTTRSSSTIGLYGSHDPQTPNLTSPTGYNYQKRSAYHTERRLDGLTRPAHYPVLRSSMSPAPAPRHHTTYTTVLKQRPPMGPRQLSQVHLTIDPECGATDASMSNGRDISSREQRLEAELNSARQELAQLRRAISLVEERHRQEYNREVRTPVSPTHIPQTRSPLSGQNQFLSNTSSSYQTQHFGSRSTSSTFQRTTSPRQEGIYGAGFPLSKRAMSHTNVQSTRSWNLRSQNYRQGSETDLSVKTTTSASNQPGRSGYSAHRERLRQERERELLMRQQQKRQLAASSTGLNEQLHQQNRQQQQYRSLSAVNTPSVSEAVEEIETVVLQFIGRGVQDVDSRVGSMTTLPRGRGGSMTDGLQNVDSSQRGGLAKRGYSSTQFLARNNSNSDLVKPMPMHQSQTMISPSPQPLQASRFNTSATLVNHSQATVLLNGSRGHLSPTNSTAAPTTTTPVITNGWKVDGSVKQPFIDRGQDNGNLGIVQDTAPSWYRPKLSREAAINILRQQPPGNFLIRDSTTFKGAYGLAVKVATLPPKVTQKSGFTKFVRSLLNDLQSELVRHYLIEVVNTPTRGVRLKGFASEPVFPSLAALIHQHTIDPLALPCRLILPPVPTNLPSSGSATLPPLVIGTVKHASAVEDGAMPDNVTVASSGSVRGAPSSEVGSLHTDGPVGPPHRMDGIAQMPIQVHDNPVPSHNVPYVCVVREGSSPQRRSPLDITGNQGLTFRCLMLGSVDTPQWSSELCFARAVDQLIPLTLLTASECDHGVSRVRYTEVQLHVSAHDGITIIDLQRRLFLRRHLPNHVLLYCGLESRKKEFSHPEHQIQGLIHPRIFGIVVRKGISECTTHVFSELDRAHTADYVVQHIRATYPHMNVR</sequence>
<dbReference type="AlphaFoldDB" id="A0A8T1MXN9"/>
<dbReference type="InterPro" id="IPR036860">
    <property type="entry name" value="SH2_dom_sf"/>
</dbReference>
<evidence type="ECO:0000313" key="6">
    <source>
        <dbReference type="EMBL" id="KAG5453678.1"/>
    </source>
</evidence>
<dbReference type="PROSITE" id="PS50001">
    <property type="entry name" value="SH2"/>
    <property type="match status" value="1"/>
</dbReference>
<feature type="region of interest" description="Disordered" evidence="4">
    <location>
        <begin position="523"/>
        <end position="543"/>
    </location>
</feature>
<dbReference type="Pfam" id="PF00017">
    <property type="entry name" value="SH2"/>
    <property type="match status" value="1"/>
</dbReference>
<dbReference type="EMBL" id="NIRI02000010">
    <property type="protein sequence ID" value="KAG5453678.1"/>
    <property type="molecule type" value="Genomic_DNA"/>
</dbReference>
<feature type="region of interest" description="Disordered" evidence="4">
    <location>
        <begin position="68"/>
        <end position="117"/>
    </location>
</feature>
<dbReference type="Gene3D" id="3.30.505.10">
    <property type="entry name" value="SH2 domain"/>
    <property type="match status" value="1"/>
</dbReference>
<keyword evidence="3" id="KW-0175">Coiled coil</keyword>
<protein>
    <submittedName>
        <fullName evidence="6">Tensin-1</fullName>
    </submittedName>
</protein>
<feature type="compositionally biased region" description="Polar residues" evidence="4">
    <location>
        <begin position="305"/>
        <end position="343"/>
    </location>
</feature>
<comment type="caution">
    <text evidence="6">The sequence shown here is derived from an EMBL/GenBank/DDBJ whole genome shotgun (WGS) entry which is preliminary data.</text>
</comment>
<organism evidence="6 7">
    <name type="scientific">Clonorchis sinensis</name>
    <name type="common">Chinese liver fluke</name>
    <dbReference type="NCBI Taxonomy" id="79923"/>
    <lineage>
        <taxon>Eukaryota</taxon>
        <taxon>Metazoa</taxon>
        <taxon>Spiralia</taxon>
        <taxon>Lophotrochozoa</taxon>
        <taxon>Platyhelminthes</taxon>
        <taxon>Trematoda</taxon>
        <taxon>Digenea</taxon>
        <taxon>Opisthorchiida</taxon>
        <taxon>Opisthorchiata</taxon>
        <taxon>Opisthorchiidae</taxon>
        <taxon>Clonorchis</taxon>
    </lineage>
</organism>
<evidence type="ECO:0000256" key="3">
    <source>
        <dbReference type="SAM" id="Coils"/>
    </source>
</evidence>
<dbReference type="InterPro" id="IPR051484">
    <property type="entry name" value="Tensin_PTEN_phosphatase"/>
</dbReference>
<gene>
    <name evidence="6" type="ORF">CSKR_201808</name>
</gene>
<feature type="compositionally biased region" description="Low complexity" evidence="4">
    <location>
        <begin position="528"/>
        <end position="541"/>
    </location>
</feature>
<evidence type="ECO:0000256" key="1">
    <source>
        <dbReference type="ARBA" id="ARBA00022999"/>
    </source>
</evidence>